<name>A0A084WAL1_ANOSI</name>
<protein>
    <submittedName>
        <fullName evidence="1 2">Uncharacterized protein</fullName>
    </submittedName>
</protein>
<proteinExistence type="predicted"/>
<dbReference type="EMBL" id="KE525330">
    <property type="protein sequence ID" value="KFB47255.1"/>
    <property type="molecule type" value="Genomic_DNA"/>
</dbReference>
<accession>A0A084WAL1</accession>
<dbReference type="EMBL" id="ATLV01022202">
    <property type="status" value="NOT_ANNOTATED_CDS"/>
    <property type="molecule type" value="Genomic_DNA"/>
</dbReference>
<reference evidence="1 3" key="1">
    <citation type="journal article" date="2014" name="BMC Genomics">
        <title>Genome sequence of Anopheles sinensis provides insight into genetics basis of mosquito competence for malaria parasites.</title>
        <authorList>
            <person name="Zhou D."/>
            <person name="Zhang D."/>
            <person name="Ding G."/>
            <person name="Shi L."/>
            <person name="Hou Q."/>
            <person name="Ye Y."/>
            <person name="Xu Y."/>
            <person name="Zhou H."/>
            <person name="Xiong C."/>
            <person name="Li S."/>
            <person name="Yu J."/>
            <person name="Hong S."/>
            <person name="Yu X."/>
            <person name="Zou P."/>
            <person name="Chen C."/>
            <person name="Chang X."/>
            <person name="Wang W."/>
            <person name="Lv Y."/>
            <person name="Sun Y."/>
            <person name="Ma L."/>
            <person name="Shen B."/>
            <person name="Zhu C."/>
        </authorList>
    </citation>
    <scope>NUCLEOTIDE SEQUENCE [LARGE SCALE GENOMIC DNA]</scope>
</reference>
<dbReference type="AlphaFoldDB" id="A0A084WAL1"/>
<gene>
    <name evidence="1" type="ORF">ZHAS_00015279</name>
</gene>
<keyword evidence="3" id="KW-1185">Reference proteome</keyword>
<evidence type="ECO:0000313" key="1">
    <source>
        <dbReference type="EMBL" id="KFB47255.1"/>
    </source>
</evidence>
<dbReference type="VEuPathDB" id="VectorBase:ASIC015279"/>
<reference evidence="2" key="2">
    <citation type="submission" date="2020-05" db="UniProtKB">
        <authorList>
            <consortium name="EnsemblMetazoa"/>
        </authorList>
    </citation>
    <scope>IDENTIFICATION</scope>
</reference>
<evidence type="ECO:0000313" key="3">
    <source>
        <dbReference type="Proteomes" id="UP000030765"/>
    </source>
</evidence>
<dbReference type="Proteomes" id="UP000030765">
    <property type="component" value="Unassembled WGS sequence"/>
</dbReference>
<dbReference type="EnsemblMetazoa" id="ASIC015279-RA">
    <property type="protein sequence ID" value="ASIC015279-PA"/>
    <property type="gene ID" value="ASIC015279"/>
</dbReference>
<sequence length="133" mass="14524">MSAPTRPYCKEAGALGRDSSVASGSLGWGSITRSAISLRQGPGTRVERVHGGRRKFAPPVLECSVPNPVRQRHDLQYRCTRPGDREVRVETVQIKCKTGTGIGKLVKSRENRLVFSANGPSVLWVDVKHCDAI</sequence>
<evidence type="ECO:0000313" key="2">
    <source>
        <dbReference type="EnsemblMetazoa" id="ASIC015279-PA"/>
    </source>
</evidence>
<organism evidence="1">
    <name type="scientific">Anopheles sinensis</name>
    <name type="common">Mosquito</name>
    <dbReference type="NCBI Taxonomy" id="74873"/>
    <lineage>
        <taxon>Eukaryota</taxon>
        <taxon>Metazoa</taxon>
        <taxon>Ecdysozoa</taxon>
        <taxon>Arthropoda</taxon>
        <taxon>Hexapoda</taxon>
        <taxon>Insecta</taxon>
        <taxon>Pterygota</taxon>
        <taxon>Neoptera</taxon>
        <taxon>Endopterygota</taxon>
        <taxon>Diptera</taxon>
        <taxon>Nematocera</taxon>
        <taxon>Culicoidea</taxon>
        <taxon>Culicidae</taxon>
        <taxon>Anophelinae</taxon>
        <taxon>Anopheles</taxon>
    </lineage>
</organism>